<name>A0ABX5IG92_9STAP</name>
<gene>
    <name evidence="1" type="ORF">BU607_04375</name>
</gene>
<organism evidence="1 2">
    <name type="scientific">Staphylococcus auricularis</name>
    <dbReference type="NCBI Taxonomy" id="29379"/>
    <lineage>
        <taxon>Bacteria</taxon>
        <taxon>Bacillati</taxon>
        <taxon>Bacillota</taxon>
        <taxon>Bacilli</taxon>
        <taxon>Bacillales</taxon>
        <taxon>Staphylococcaceae</taxon>
        <taxon>Staphylococcus</taxon>
    </lineage>
</organism>
<evidence type="ECO:0000313" key="2">
    <source>
        <dbReference type="Proteomes" id="UP000242694"/>
    </source>
</evidence>
<sequence length="92" mass="10519">MKNMVVARLKIRALPDAFDHARTYIVHHPDAHVNLIAIPEFEWSVELAEDASQNDVEETLVLHLFSEMDEPQATLLASYISNWIFEDKGANE</sequence>
<keyword evidence="2" id="KW-1185">Reference proteome</keyword>
<dbReference type="EMBL" id="PZDI01000013">
    <property type="protein sequence ID" value="PTH18686.1"/>
    <property type="molecule type" value="Genomic_DNA"/>
</dbReference>
<proteinExistence type="predicted"/>
<dbReference type="Proteomes" id="UP000242694">
    <property type="component" value="Unassembled WGS sequence"/>
</dbReference>
<comment type="caution">
    <text evidence="1">The sequence shown here is derived from an EMBL/GenBank/DDBJ whole genome shotgun (WGS) entry which is preliminary data.</text>
</comment>
<evidence type="ECO:0000313" key="1">
    <source>
        <dbReference type="EMBL" id="PTH18686.1"/>
    </source>
</evidence>
<reference evidence="1 2" key="1">
    <citation type="journal article" date="2016" name="Front. Microbiol.">
        <title>Comprehensive Phylogenetic Analysis of Bovine Non-aureus Staphylococci Species Based on Whole-Genome Sequencing.</title>
        <authorList>
            <person name="Naushad S."/>
            <person name="Barkema H.W."/>
            <person name="Luby C."/>
            <person name="Condas L.A."/>
            <person name="Nobrega D.B."/>
            <person name="Carson D.A."/>
            <person name="De Buck J."/>
        </authorList>
    </citation>
    <scope>NUCLEOTIDE SEQUENCE [LARGE SCALE GENOMIC DNA]</scope>
    <source>
        <strain evidence="1 2">SNUC 993</strain>
    </source>
</reference>
<accession>A0ABX5IG92</accession>
<dbReference type="InterPro" id="IPR020260">
    <property type="entry name" value="Uncharacterised_YueH"/>
</dbReference>
<dbReference type="Pfam" id="PF14166">
    <property type="entry name" value="YueH"/>
    <property type="match status" value="1"/>
</dbReference>
<protein>
    <submittedName>
        <fullName evidence="1">Uncharacterized protein</fullName>
    </submittedName>
</protein>